<gene>
    <name evidence="4 7" type="primary">bamB</name>
    <name evidence="7" type="ORF">AQUSIP_16240</name>
</gene>
<keyword evidence="4" id="KW-0564">Palmitate</keyword>
<dbReference type="Gene3D" id="2.130.10.10">
    <property type="entry name" value="YVTN repeat-like/Quinoprotein amine dehydrogenase"/>
    <property type="match status" value="1"/>
</dbReference>
<dbReference type="InterPro" id="IPR011047">
    <property type="entry name" value="Quinoprotein_ADH-like_sf"/>
</dbReference>
<feature type="signal peptide" evidence="5">
    <location>
        <begin position="1"/>
        <end position="26"/>
    </location>
</feature>
<dbReference type="InterPro" id="IPR015943">
    <property type="entry name" value="WD40/YVTN_repeat-like_dom_sf"/>
</dbReference>
<keyword evidence="3 4" id="KW-0998">Cell outer membrane</keyword>
<dbReference type="PROSITE" id="PS51257">
    <property type="entry name" value="PROKAR_LIPOPROTEIN"/>
    <property type="match status" value="1"/>
</dbReference>
<comment type="subcellular location">
    <subcellularLocation>
        <location evidence="4">Cell outer membrane</location>
        <topology evidence="4">Lipid-anchor</topology>
    </subcellularLocation>
</comment>
<keyword evidence="8" id="KW-1185">Reference proteome</keyword>
<dbReference type="AlphaFoldDB" id="A0A5E4PHC5"/>
<sequence length="387" mass="41226">MSSPLIKTIRTIALFLVFTSSLSACAGFFEKDNTPEPTPLTSYAPEVTPRLLWSANVGAGAAGNDYLKLSPAVSETAVYTTSTSGTVTALSKTSGKRLWQVNTRLPVTTGAGAGDGLVVMGSRGGDIVALQESDGRQRWKASVPGEVIATPAVGSGIVVVKAVDGYTRALSASDGHELWSFQQVEPNMILRGSSAPLIRDRSLIVGFANGNLAKLNLDGQLLWLQTVAIPEGAFAIQRMIDIDADPVVYQHRIYVATYQGKISSLDWTSGRTLWTHDISSYTGMAADDAAVYISDAKGTVWGFGADSGFVNWRQTKLEYRVISGPAAMGNYVVVGDAQGYLHWLGKQDGHFAGRVSLGSSIYAAPIVENNVLYALTNSGYLAAYTLR</sequence>
<organism evidence="7 8">
    <name type="scientific">Aquicella siphonis</name>
    <dbReference type="NCBI Taxonomy" id="254247"/>
    <lineage>
        <taxon>Bacteria</taxon>
        <taxon>Pseudomonadati</taxon>
        <taxon>Pseudomonadota</taxon>
        <taxon>Gammaproteobacteria</taxon>
        <taxon>Legionellales</taxon>
        <taxon>Coxiellaceae</taxon>
        <taxon>Aquicella</taxon>
    </lineage>
</organism>
<keyword evidence="2 4" id="KW-0472">Membrane</keyword>
<feature type="domain" description="Pyrrolo-quinoline quinone repeat" evidence="6">
    <location>
        <begin position="84"/>
        <end position="314"/>
    </location>
</feature>
<dbReference type="InterPro" id="IPR017687">
    <property type="entry name" value="BamB"/>
</dbReference>
<evidence type="ECO:0000259" key="6">
    <source>
        <dbReference type="Pfam" id="PF13360"/>
    </source>
</evidence>
<comment type="similarity">
    <text evidence="4">Belongs to the BamB family.</text>
</comment>
<evidence type="ECO:0000256" key="2">
    <source>
        <dbReference type="ARBA" id="ARBA00023136"/>
    </source>
</evidence>
<evidence type="ECO:0000256" key="3">
    <source>
        <dbReference type="ARBA" id="ARBA00023237"/>
    </source>
</evidence>
<evidence type="ECO:0000313" key="8">
    <source>
        <dbReference type="Proteomes" id="UP000324194"/>
    </source>
</evidence>
<evidence type="ECO:0000256" key="1">
    <source>
        <dbReference type="ARBA" id="ARBA00022729"/>
    </source>
</evidence>
<protein>
    <recommendedName>
        <fullName evidence="4">Outer membrane protein assembly factor BamB</fullName>
    </recommendedName>
</protein>
<dbReference type="Pfam" id="PF13360">
    <property type="entry name" value="PQQ_2"/>
    <property type="match status" value="1"/>
</dbReference>
<evidence type="ECO:0000313" key="7">
    <source>
        <dbReference type="EMBL" id="VVC76314.1"/>
    </source>
</evidence>
<dbReference type="GO" id="GO:0043165">
    <property type="term" value="P:Gram-negative-bacterium-type cell outer membrane assembly"/>
    <property type="evidence" value="ECO:0007669"/>
    <property type="project" value="UniProtKB-UniRule"/>
</dbReference>
<keyword evidence="1 4" id="KW-0732">Signal</keyword>
<dbReference type="SMART" id="SM00564">
    <property type="entry name" value="PQQ"/>
    <property type="match status" value="7"/>
</dbReference>
<feature type="chain" id="PRO_5023316860" description="Outer membrane protein assembly factor BamB" evidence="5">
    <location>
        <begin position="27"/>
        <end position="387"/>
    </location>
</feature>
<comment type="function">
    <text evidence="4">Part of the outer membrane protein assembly complex, which is involved in assembly and insertion of beta-barrel proteins into the outer membrane.</text>
</comment>
<comment type="subunit">
    <text evidence="4">Part of the Bam complex.</text>
</comment>
<dbReference type="RefSeq" id="WP_148339537.1">
    <property type="nucleotide sequence ID" value="NZ_LR699119.1"/>
</dbReference>
<dbReference type="KEGG" id="asip:AQUSIP_16240"/>
<dbReference type="SUPFAM" id="SSF50998">
    <property type="entry name" value="Quinoprotein alcohol dehydrogenase-like"/>
    <property type="match status" value="1"/>
</dbReference>
<evidence type="ECO:0000256" key="4">
    <source>
        <dbReference type="HAMAP-Rule" id="MF_00923"/>
    </source>
</evidence>
<dbReference type="GO" id="GO:0051205">
    <property type="term" value="P:protein insertion into membrane"/>
    <property type="evidence" value="ECO:0007669"/>
    <property type="project" value="UniProtKB-UniRule"/>
</dbReference>
<dbReference type="HAMAP" id="MF_00923">
    <property type="entry name" value="OM_assembly_BamB"/>
    <property type="match status" value="1"/>
</dbReference>
<reference evidence="7 8" key="1">
    <citation type="submission" date="2019-08" db="EMBL/GenBank/DDBJ databases">
        <authorList>
            <person name="Guy L."/>
        </authorList>
    </citation>
    <scope>NUCLEOTIDE SEQUENCE [LARGE SCALE GENOMIC DNA]</scope>
    <source>
        <strain evidence="7 8">SGT-108</strain>
    </source>
</reference>
<dbReference type="InterPro" id="IPR018391">
    <property type="entry name" value="PQQ_b-propeller_rpt"/>
</dbReference>
<dbReference type="InterPro" id="IPR002372">
    <property type="entry name" value="PQQ_rpt_dom"/>
</dbReference>
<name>A0A5E4PHC5_9COXI</name>
<dbReference type="NCBIfam" id="TIGR03300">
    <property type="entry name" value="assembly_YfgL"/>
    <property type="match status" value="1"/>
</dbReference>
<evidence type="ECO:0000256" key="5">
    <source>
        <dbReference type="SAM" id="SignalP"/>
    </source>
</evidence>
<dbReference type="OrthoDB" id="5173551at2"/>
<dbReference type="PANTHER" id="PTHR34512">
    <property type="entry name" value="CELL SURFACE PROTEIN"/>
    <property type="match status" value="1"/>
</dbReference>
<accession>A0A5E4PHC5</accession>
<dbReference type="Proteomes" id="UP000324194">
    <property type="component" value="Chromosome 1"/>
</dbReference>
<proteinExistence type="inferred from homology"/>
<dbReference type="PANTHER" id="PTHR34512:SF30">
    <property type="entry name" value="OUTER MEMBRANE PROTEIN ASSEMBLY FACTOR BAMB"/>
    <property type="match status" value="1"/>
</dbReference>
<dbReference type="EMBL" id="LR699119">
    <property type="protein sequence ID" value="VVC76314.1"/>
    <property type="molecule type" value="Genomic_DNA"/>
</dbReference>
<keyword evidence="4" id="KW-0449">Lipoprotein</keyword>
<dbReference type="GO" id="GO:0009279">
    <property type="term" value="C:cell outer membrane"/>
    <property type="evidence" value="ECO:0007669"/>
    <property type="project" value="UniProtKB-SubCell"/>
</dbReference>